<keyword evidence="2" id="KW-0328">Glycosyltransferase</keyword>
<evidence type="ECO:0000313" key="5">
    <source>
        <dbReference type="Proteomes" id="UP000654075"/>
    </source>
</evidence>
<dbReference type="GO" id="GO:0000139">
    <property type="term" value="C:Golgi membrane"/>
    <property type="evidence" value="ECO:0007669"/>
    <property type="project" value="TreeGrafter"/>
</dbReference>
<evidence type="ECO:0000313" key="4">
    <source>
        <dbReference type="EMBL" id="CAE8627588.1"/>
    </source>
</evidence>
<evidence type="ECO:0000256" key="1">
    <source>
        <dbReference type="ARBA" id="ARBA00005664"/>
    </source>
</evidence>
<sequence>MPQVAAARWPGDELFWRQVALGLVADALLASTGGLDRQPRLGFSCSLGVASAYRVLARVHIEAGLGRTQRHSQQLALRFLHLANVWVTHVWEKFARRETGGGPGGWAWYDEAYIDQSVWPIGIRDLNVEMQSLQTDLASFVPKGAEASGPRPRWPHAPHDFRDTRLSLGVASVCAYPPDHPLPRYAASNHGAYAARHGYRYVLEEEQVAPERPPAWGKIRLLQRLLDEEPEVDWWLWFDCDTFFMNMTVTLDSLVYRYAQARERAADGSRGLDPAINLLVAEAMLNTGAFLIRRSEWSREFLRRVWGPQDSIWVDHPWWENAAIIWDLLRANSEKFRDGAAASDSDVDDLDGVYPPEVRIMPQWEFNSYHPATAQSMHDTWLPGNKVAQNTSYNKQTNKQSCK</sequence>
<dbReference type="GO" id="GO:0016757">
    <property type="term" value="F:glycosyltransferase activity"/>
    <property type="evidence" value="ECO:0007669"/>
    <property type="project" value="UniProtKB-KW"/>
</dbReference>
<dbReference type="EMBL" id="CAJNNV010029214">
    <property type="protein sequence ID" value="CAE8627588.1"/>
    <property type="molecule type" value="Genomic_DNA"/>
</dbReference>
<evidence type="ECO:0000256" key="3">
    <source>
        <dbReference type="ARBA" id="ARBA00022679"/>
    </source>
</evidence>
<comment type="similarity">
    <text evidence="1">Belongs to the glycosyltransferase 34 family.</text>
</comment>
<dbReference type="Gene3D" id="3.90.550.10">
    <property type="entry name" value="Spore Coat Polysaccharide Biosynthesis Protein SpsA, Chain A"/>
    <property type="match status" value="1"/>
</dbReference>
<dbReference type="PANTHER" id="PTHR31306:SF4">
    <property type="entry name" value="ALPHA-1,2-GALACTOSYLTRANSFERASE"/>
    <property type="match status" value="1"/>
</dbReference>
<dbReference type="Proteomes" id="UP000654075">
    <property type="component" value="Unassembled WGS sequence"/>
</dbReference>
<proteinExistence type="inferred from homology"/>
<accession>A0A813GRB2</accession>
<gene>
    <name evidence="4" type="ORF">PGLA1383_LOCUS44319</name>
</gene>
<organism evidence="4 5">
    <name type="scientific">Polarella glacialis</name>
    <name type="common">Dinoflagellate</name>
    <dbReference type="NCBI Taxonomy" id="89957"/>
    <lineage>
        <taxon>Eukaryota</taxon>
        <taxon>Sar</taxon>
        <taxon>Alveolata</taxon>
        <taxon>Dinophyceae</taxon>
        <taxon>Suessiales</taxon>
        <taxon>Suessiaceae</taxon>
        <taxon>Polarella</taxon>
    </lineage>
</organism>
<keyword evidence="3" id="KW-0808">Transferase</keyword>
<keyword evidence="5" id="KW-1185">Reference proteome</keyword>
<comment type="caution">
    <text evidence="4">The sequence shown here is derived from an EMBL/GenBank/DDBJ whole genome shotgun (WGS) entry which is preliminary data.</text>
</comment>
<protein>
    <submittedName>
        <fullName evidence="4">Uncharacterized protein</fullName>
    </submittedName>
</protein>
<dbReference type="AlphaFoldDB" id="A0A813GRB2"/>
<evidence type="ECO:0000256" key="2">
    <source>
        <dbReference type="ARBA" id="ARBA00022676"/>
    </source>
</evidence>
<dbReference type="InterPro" id="IPR029044">
    <property type="entry name" value="Nucleotide-diphossugar_trans"/>
</dbReference>
<dbReference type="GO" id="GO:0006487">
    <property type="term" value="P:protein N-linked glycosylation"/>
    <property type="evidence" value="ECO:0007669"/>
    <property type="project" value="TreeGrafter"/>
</dbReference>
<name>A0A813GRB2_POLGL</name>
<dbReference type="Pfam" id="PF05637">
    <property type="entry name" value="Glyco_transf_34"/>
    <property type="match status" value="1"/>
</dbReference>
<reference evidence="4" key="1">
    <citation type="submission" date="2021-02" db="EMBL/GenBank/DDBJ databases">
        <authorList>
            <person name="Dougan E. K."/>
            <person name="Rhodes N."/>
            <person name="Thang M."/>
            <person name="Chan C."/>
        </authorList>
    </citation>
    <scope>NUCLEOTIDE SEQUENCE</scope>
</reference>
<dbReference type="OrthoDB" id="407658at2759"/>
<dbReference type="InterPro" id="IPR008630">
    <property type="entry name" value="Glyco_trans_34"/>
</dbReference>
<dbReference type="PANTHER" id="PTHR31306">
    <property type="entry name" value="ALPHA-1,6-MANNOSYLTRANSFERASE MNN11-RELATED"/>
    <property type="match status" value="1"/>
</dbReference>